<sequence>GRPARRRRRRVVGGGGAGRGVTGSDSVGPFGVWDSARV</sequence>
<feature type="non-terminal residue" evidence="2">
    <location>
        <position position="38"/>
    </location>
</feature>
<reference evidence="2" key="1">
    <citation type="submission" date="2020-02" db="EMBL/GenBank/DDBJ databases">
        <authorList>
            <person name="Meier V. D."/>
        </authorList>
    </citation>
    <scope>NUCLEOTIDE SEQUENCE</scope>
    <source>
        <strain evidence="2">AVDCRST_MAG54</strain>
    </source>
</reference>
<organism evidence="2">
    <name type="scientific">uncultured Actinomycetospora sp</name>
    <dbReference type="NCBI Taxonomy" id="1135996"/>
    <lineage>
        <taxon>Bacteria</taxon>
        <taxon>Bacillati</taxon>
        <taxon>Actinomycetota</taxon>
        <taxon>Actinomycetes</taxon>
        <taxon>Pseudonocardiales</taxon>
        <taxon>Pseudonocardiaceae</taxon>
        <taxon>Actinomycetospora</taxon>
        <taxon>environmental samples</taxon>
    </lineage>
</organism>
<accession>A0A6J4H0A7</accession>
<protein>
    <submittedName>
        <fullName evidence="2">Uncharacterized protein</fullName>
    </submittedName>
</protein>
<dbReference type="EMBL" id="CADCTH010000015">
    <property type="protein sequence ID" value="CAA9210758.1"/>
    <property type="molecule type" value="Genomic_DNA"/>
</dbReference>
<name>A0A6J4H0A7_9PSEU</name>
<feature type="region of interest" description="Disordered" evidence="1">
    <location>
        <begin position="1"/>
        <end position="38"/>
    </location>
</feature>
<dbReference type="AlphaFoldDB" id="A0A6J4H0A7"/>
<feature type="compositionally biased region" description="Basic residues" evidence="1">
    <location>
        <begin position="1"/>
        <end position="11"/>
    </location>
</feature>
<evidence type="ECO:0000256" key="1">
    <source>
        <dbReference type="SAM" id="MobiDB-lite"/>
    </source>
</evidence>
<gene>
    <name evidence="2" type="ORF">AVDCRST_MAG54-88</name>
</gene>
<feature type="compositionally biased region" description="Gly residues" evidence="1">
    <location>
        <begin position="12"/>
        <end position="21"/>
    </location>
</feature>
<feature type="non-terminal residue" evidence="2">
    <location>
        <position position="1"/>
    </location>
</feature>
<proteinExistence type="predicted"/>
<evidence type="ECO:0000313" key="2">
    <source>
        <dbReference type="EMBL" id="CAA9210758.1"/>
    </source>
</evidence>